<evidence type="ECO:0000313" key="13">
    <source>
        <dbReference type="RefSeq" id="XP_033577343.1"/>
    </source>
</evidence>
<evidence type="ECO:0000256" key="6">
    <source>
        <dbReference type="ARBA" id="ARBA00022679"/>
    </source>
</evidence>
<protein>
    <submittedName>
        <fullName evidence="11 13">Williams Beuren syndrome chromosome region 22 protein-like protein</fullName>
    </submittedName>
</protein>
<dbReference type="GO" id="GO:0005737">
    <property type="term" value="C:cytoplasm"/>
    <property type="evidence" value="ECO:0007669"/>
    <property type="project" value="UniProtKB-SubCell"/>
</dbReference>
<evidence type="ECO:0000313" key="11">
    <source>
        <dbReference type="EMBL" id="KAF2810379.1"/>
    </source>
</evidence>
<keyword evidence="5" id="KW-0489">Methyltransferase</keyword>
<comment type="subcellular location">
    <subcellularLocation>
        <location evidence="2">Cytoplasm</location>
    </subcellularLocation>
    <subcellularLocation>
        <location evidence="1">Nucleus</location>
    </subcellularLocation>
</comment>
<evidence type="ECO:0000256" key="4">
    <source>
        <dbReference type="ARBA" id="ARBA00022490"/>
    </source>
</evidence>
<reference evidence="13" key="2">
    <citation type="submission" date="2020-04" db="EMBL/GenBank/DDBJ databases">
        <authorList>
            <consortium name="NCBI Genome Project"/>
        </authorList>
    </citation>
    <scope>NUCLEOTIDE SEQUENCE</scope>
    <source>
        <strain evidence="13">CBS 304.34</strain>
    </source>
</reference>
<reference evidence="13" key="3">
    <citation type="submission" date="2025-04" db="UniProtKB">
        <authorList>
            <consortium name="RefSeq"/>
        </authorList>
    </citation>
    <scope>IDENTIFICATION</scope>
    <source>
        <strain evidence="13">CBS 304.34</strain>
    </source>
</reference>
<dbReference type="InterPro" id="IPR029063">
    <property type="entry name" value="SAM-dependent_MTases_sf"/>
</dbReference>
<evidence type="ECO:0000256" key="5">
    <source>
        <dbReference type="ARBA" id="ARBA00022603"/>
    </source>
</evidence>
<dbReference type="Proteomes" id="UP000504636">
    <property type="component" value="Unplaced"/>
</dbReference>
<feature type="domain" description="Methyltransferase type 11" evidence="9">
    <location>
        <begin position="52"/>
        <end position="162"/>
    </location>
</feature>
<dbReference type="InterPro" id="IPR013216">
    <property type="entry name" value="Methyltransf_11"/>
</dbReference>
<organism evidence="11">
    <name type="scientific">Mytilinidion resinicola</name>
    <dbReference type="NCBI Taxonomy" id="574789"/>
    <lineage>
        <taxon>Eukaryota</taxon>
        <taxon>Fungi</taxon>
        <taxon>Dikarya</taxon>
        <taxon>Ascomycota</taxon>
        <taxon>Pezizomycotina</taxon>
        <taxon>Dothideomycetes</taxon>
        <taxon>Pleosporomycetidae</taxon>
        <taxon>Mytilinidiales</taxon>
        <taxon>Mytilinidiaceae</taxon>
        <taxon>Mytilinidion</taxon>
    </lineage>
</organism>
<evidence type="ECO:0000259" key="9">
    <source>
        <dbReference type="Pfam" id="PF08241"/>
    </source>
</evidence>
<dbReference type="PANTHER" id="PTHR12734:SF0">
    <property type="entry name" value="18S RRNA (GUANINE-N(7))-METHYLTRANSFERASE-RELATED"/>
    <property type="match status" value="1"/>
</dbReference>
<keyword evidence="7" id="KW-0949">S-adenosyl-L-methionine</keyword>
<dbReference type="Pfam" id="PF12589">
    <property type="entry name" value="WBS_methylT"/>
    <property type="match status" value="1"/>
</dbReference>
<dbReference type="GO" id="GO:0005730">
    <property type="term" value="C:nucleolus"/>
    <property type="evidence" value="ECO:0007669"/>
    <property type="project" value="UniProtKB-ARBA"/>
</dbReference>
<keyword evidence="4" id="KW-0963">Cytoplasm</keyword>
<dbReference type="GO" id="GO:0070476">
    <property type="term" value="P:rRNA (guanine-N7)-methylation"/>
    <property type="evidence" value="ECO:0007669"/>
    <property type="project" value="InterPro"/>
</dbReference>
<keyword evidence="6" id="KW-0808">Transferase</keyword>
<sequence length="280" mass="30530">MSRPEDTLPPDLFYNDSESRKYTTSSRIQHIQSQMTHRALSLLSLRSPSLILDIGCGSGLSGEILSTFSPETNPGGPHTWIGLDISSSMLAVALEKEVEGDLFLADAGQGVPFRPGTFDAAISISAVQWLCNAESTEESPAGRLSRFFNGLYASLRRGGRAVCQFYPKNDEQKKMVSSAAVRAGFGAGLLEDDPGTKSAKTYLVLTVGGGELDGDITGVVRGMEGVDVMDNRRRTKGRKRGEETKGSKGWIMRKKEQMERKGKVVKANSKYTGRKRRIAF</sequence>
<dbReference type="Pfam" id="PF08241">
    <property type="entry name" value="Methyltransf_11"/>
    <property type="match status" value="1"/>
</dbReference>
<proteinExistence type="inferred from homology"/>
<dbReference type="GeneID" id="54457689"/>
<name>A0A6A6YPA1_9PEZI</name>
<dbReference type="PANTHER" id="PTHR12734">
    <property type="entry name" value="METHYLTRANSFERASE-RELATED"/>
    <property type="match status" value="1"/>
</dbReference>
<comment type="similarity">
    <text evidence="3">Belongs to the class I-like SAM-binding methyltransferase superfamily. BUD23/WBSCR22 family.</text>
</comment>
<evidence type="ECO:0000259" key="10">
    <source>
        <dbReference type="Pfam" id="PF12589"/>
    </source>
</evidence>
<feature type="domain" description="18S rRNA (guanine(1575)-N(7))-methyltransferase Bud23 C-terminal" evidence="10">
    <location>
        <begin position="222"/>
        <end position="277"/>
    </location>
</feature>
<accession>A0A6A6YPA1</accession>
<dbReference type="FunFam" id="3.40.50.150:FF:000017">
    <property type="entry name" value="probable 18S rRNA (Guanine-N(7))-methyltransferase"/>
    <property type="match status" value="1"/>
</dbReference>
<dbReference type="AlphaFoldDB" id="A0A6A6YPA1"/>
<evidence type="ECO:0000256" key="2">
    <source>
        <dbReference type="ARBA" id="ARBA00004496"/>
    </source>
</evidence>
<evidence type="ECO:0000256" key="1">
    <source>
        <dbReference type="ARBA" id="ARBA00004123"/>
    </source>
</evidence>
<dbReference type="RefSeq" id="XP_033577343.1">
    <property type="nucleotide sequence ID" value="XM_033716796.1"/>
</dbReference>
<dbReference type="SUPFAM" id="SSF53335">
    <property type="entry name" value="S-adenosyl-L-methionine-dependent methyltransferases"/>
    <property type="match status" value="1"/>
</dbReference>
<evidence type="ECO:0000256" key="8">
    <source>
        <dbReference type="ARBA" id="ARBA00023242"/>
    </source>
</evidence>
<evidence type="ECO:0000256" key="3">
    <source>
        <dbReference type="ARBA" id="ARBA00005547"/>
    </source>
</evidence>
<reference evidence="11 13" key="1">
    <citation type="journal article" date="2020" name="Stud. Mycol.">
        <title>101 Dothideomycetes genomes: a test case for predicting lifestyles and emergence of pathogens.</title>
        <authorList>
            <person name="Haridas S."/>
            <person name="Albert R."/>
            <person name="Binder M."/>
            <person name="Bloem J."/>
            <person name="Labutti K."/>
            <person name="Salamov A."/>
            <person name="Andreopoulos B."/>
            <person name="Baker S."/>
            <person name="Barry K."/>
            <person name="Bills G."/>
            <person name="Bluhm B."/>
            <person name="Cannon C."/>
            <person name="Castanera R."/>
            <person name="Culley D."/>
            <person name="Daum C."/>
            <person name="Ezra D."/>
            <person name="Gonzalez J."/>
            <person name="Henrissat B."/>
            <person name="Kuo A."/>
            <person name="Liang C."/>
            <person name="Lipzen A."/>
            <person name="Lutzoni F."/>
            <person name="Magnuson J."/>
            <person name="Mondo S."/>
            <person name="Nolan M."/>
            <person name="Ohm R."/>
            <person name="Pangilinan J."/>
            <person name="Park H.-J."/>
            <person name="Ramirez L."/>
            <person name="Alfaro M."/>
            <person name="Sun H."/>
            <person name="Tritt A."/>
            <person name="Yoshinaga Y."/>
            <person name="Zwiers L.-H."/>
            <person name="Turgeon B."/>
            <person name="Goodwin S."/>
            <person name="Spatafora J."/>
            <person name="Crous P."/>
            <person name="Grigoriev I."/>
        </authorList>
    </citation>
    <scope>NUCLEOTIDE SEQUENCE</scope>
    <source>
        <strain evidence="11 13">CBS 304.34</strain>
    </source>
</reference>
<keyword evidence="12" id="KW-1185">Reference proteome</keyword>
<dbReference type="Gene3D" id="3.40.50.150">
    <property type="entry name" value="Vaccinia Virus protein VP39"/>
    <property type="match status" value="1"/>
</dbReference>
<dbReference type="GO" id="GO:0016435">
    <property type="term" value="F:rRNA (guanine) methyltransferase activity"/>
    <property type="evidence" value="ECO:0007669"/>
    <property type="project" value="InterPro"/>
</dbReference>
<gene>
    <name evidence="11 13" type="ORF">BDZ99DRAFT_416713</name>
</gene>
<evidence type="ECO:0000313" key="12">
    <source>
        <dbReference type="Proteomes" id="UP000504636"/>
    </source>
</evidence>
<dbReference type="EMBL" id="MU003700">
    <property type="protein sequence ID" value="KAF2810379.1"/>
    <property type="molecule type" value="Genomic_DNA"/>
</dbReference>
<dbReference type="OrthoDB" id="2877at2759"/>
<dbReference type="InterPro" id="IPR022238">
    <property type="entry name" value="Bud23_C"/>
</dbReference>
<evidence type="ECO:0000256" key="7">
    <source>
        <dbReference type="ARBA" id="ARBA00022691"/>
    </source>
</evidence>
<dbReference type="CDD" id="cd02440">
    <property type="entry name" value="AdoMet_MTases"/>
    <property type="match status" value="1"/>
</dbReference>
<keyword evidence="8" id="KW-0539">Nucleus</keyword>
<dbReference type="InterPro" id="IPR039769">
    <property type="entry name" value="Bud23-like"/>
</dbReference>